<feature type="region of interest" description="Disordered" evidence="1">
    <location>
        <begin position="1"/>
        <end position="48"/>
    </location>
</feature>
<dbReference type="EMBL" id="OW240924">
    <property type="protein sequence ID" value="CAH2328280.1"/>
    <property type="molecule type" value="Genomic_DNA"/>
</dbReference>
<evidence type="ECO:0000256" key="1">
    <source>
        <dbReference type="SAM" id="MobiDB-lite"/>
    </source>
</evidence>
<proteinExistence type="predicted"/>
<evidence type="ECO:0000313" key="3">
    <source>
        <dbReference type="Proteomes" id="UP001295444"/>
    </source>
</evidence>
<feature type="compositionally biased region" description="Basic residues" evidence="1">
    <location>
        <begin position="1"/>
        <end position="22"/>
    </location>
</feature>
<reference evidence="2" key="1">
    <citation type="submission" date="2022-03" db="EMBL/GenBank/DDBJ databases">
        <authorList>
            <person name="Alioto T."/>
            <person name="Alioto T."/>
            <person name="Gomez Garrido J."/>
        </authorList>
    </citation>
    <scope>NUCLEOTIDE SEQUENCE</scope>
</reference>
<keyword evidence="3" id="KW-1185">Reference proteome</keyword>
<dbReference type="AlphaFoldDB" id="A0AAD1WVN2"/>
<accession>A0AAD1WVN2</accession>
<sequence>MHLLRKRYPKHSPTKSGSKHAHYWTNSEESDASSKEHSHLQNTTGNVLGLNPVLPKAMCPSGKSNRVRIGKVYPQDSNWFIHLDLKDIISLSPHKGIRKPLSLFCGKGNRGISPSFNLDSVRLYGAS</sequence>
<gene>
    <name evidence="2" type="ORF">PECUL_23A035520</name>
</gene>
<organism evidence="2 3">
    <name type="scientific">Pelobates cultripes</name>
    <name type="common">Western spadefoot toad</name>
    <dbReference type="NCBI Taxonomy" id="61616"/>
    <lineage>
        <taxon>Eukaryota</taxon>
        <taxon>Metazoa</taxon>
        <taxon>Chordata</taxon>
        <taxon>Craniata</taxon>
        <taxon>Vertebrata</taxon>
        <taxon>Euteleostomi</taxon>
        <taxon>Amphibia</taxon>
        <taxon>Batrachia</taxon>
        <taxon>Anura</taxon>
        <taxon>Pelobatoidea</taxon>
        <taxon>Pelobatidae</taxon>
        <taxon>Pelobates</taxon>
    </lineage>
</organism>
<evidence type="ECO:0000313" key="2">
    <source>
        <dbReference type="EMBL" id="CAH2328280.1"/>
    </source>
</evidence>
<dbReference type="Proteomes" id="UP001295444">
    <property type="component" value="Chromosome 13"/>
</dbReference>
<protein>
    <submittedName>
        <fullName evidence="2">Uncharacterized protein</fullName>
    </submittedName>
</protein>
<name>A0AAD1WVN2_PELCU</name>